<dbReference type="InterPro" id="IPR009080">
    <property type="entry name" value="tRNAsynth_Ia_anticodon-bd"/>
</dbReference>
<feature type="domain" description="DALR anticodon binding" evidence="11">
    <location>
        <begin position="589"/>
        <end position="739"/>
    </location>
</feature>
<dbReference type="Gene3D" id="3.40.50.620">
    <property type="entry name" value="HUPs"/>
    <property type="match status" value="2"/>
</dbReference>
<dbReference type="EMBL" id="HBHM01002156">
    <property type="protein sequence ID" value="CAD9722422.1"/>
    <property type="molecule type" value="Transcribed_RNA"/>
</dbReference>
<dbReference type="InterPro" id="IPR035684">
    <property type="entry name" value="ArgRS_core"/>
</dbReference>
<evidence type="ECO:0000256" key="7">
    <source>
        <dbReference type="ARBA" id="ARBA00023146"/>
    </source>
</evidence>
<dbReference type="PRINTS" id="PR01038">
    <property type="entry name" value="TRNASYNTHARG"/>
</dbReference>
<evidence type="ECO:0000256" key="6">
    <source>
        <dbReference type="ARBA" id="ARBA00022917"/>
    </source>
</evidence>
<dbReference type="GO" id="GO:0006420">
    <property type="term" value="P:arginyl-tRNA aminoacylation"/>
    <property type="evidence" value="ECO:0007669"/>
    <property type="project" value="InterPro"/>
</dbReference>
<keyword evidence="6 10" id="KW-0648">Protein biosynthesis</keyword>
<dbReference type="InterPro" id="IPR001412">
    <property type="entry name" value="aa-tRNA-synth_I_CS"/>
</dbReference>
<keyword evidence="5 10" id="KW-0067">ATP-binding</keyword>
<dbReference type="InterPro" id="IPR014729">
    <property type="entry name" value="Rossmann-like_a/b/a_fold"/>
</dbReference>
<comment type="similarity">
    <text evidence="1 10">Belongs to the class-I aminoacyl-tRNA synthetase family.</text>
</comment>
<dbReference type="EMBL" id="HBHM01002157">
    <property type="protein sequence ID" value="CAD9722423.1"/>
    <property type="molecule type" value="Transcribed_RNA"/>
</dbReference>
<dbReference type="InterPro" id="IPR001278">
    <property type="entry name" value="Arg-tRNA-ligase"/>
</dbReference>
<dbReference type="InterPro" id="IPR008909">
    <property type="entry name" value="DALR_anticod-bd"/>
</dbReference>
<dbReference type="PANTHER" id="PTHR11956">
    <property type="entry name" value="ARGINYL-TRNA SYNTHETASE"/>
    <property type="match status" value="1"/>
</dbReference>
<gene>
    <name evidence="13" type="ORF">CROS1312_LOCUS1689</name>
    <name evidence="14" type="ORF">CROS1312_LOCUS1690</name>
    <name evidence="15" type="ORF">CROS1312_LOCUS1691</name>
    <name evidence="16" type="ORF">CROS1312_LOCUS1693</name>
</gene>
<keyword evidence="7 10" id="KW-0030">Aminoacyl-tRNA synthetase</keyword>
<name>A0A7S2T8X7_9CHLO</name>
<comment type="catalytic activity">
    <reaction evidence="9">
        <text>tRNA(Arg) + L-arginine + ATP = L-arginyl-tRNA(Arg) + AMP + diphosphate</text>
        <dbReference type="Rhea" id="RHEA:20301"/>
        <dbReference type="Rhea" id="RHEA-COMP:9658"/>
        <dbReference type="Rhea" id="RHEA-COMP:9673"/>
        <dbReference type="ChEBI" id="CHEBI:30616"/>
        <dbReference type="ChEBI" id="CHEBI:32682"/>
        <dbReference type="ChEBI" id="CHEBI:33019"/>
        <dbReference type="ChEBI" id="CHEBI:78442"/>
        <dbReference type="ChEBI" id="CHEBI:78513"/>
        <dbReference type="ChEBI" id="CHEBI:456215"/>
        <dbReference type="EC" id="6.1.1.19"/>
    </reaction>
</comment>
<accession>A0A7S2T8X7</accession>
<keyword evidence="4 10" id="KW-0547">Nucleotide-binding</keyword>
<dbReference type="SUPFAM" id="SSF55190">
    <property type="entry name" value="Arginyl-tRNA synthetase (ArgRS), N-terminal 'additional' domain"/>
    <property type="match status" value="1"/>
</dbReference>
<dbReference type="EMBL" id="HBHM01002159">
    <property type="protein sequence ID" value="CAD9722425.1"/>
    <property type="molecule type" value="Transcribed_RNA"/>
</dbReference>
<dbReference type="Pfam" id="PF00750">
    <property type="entry name" value="tRNA-synt_1d"/>
    <property type="match status" value="2"/>
</dbReference>
<dbReference type="GO" id="GO:0048608">
    <property type="term" value="P:reproductive structure development"/>
    <property type="evidence" value="ECO:0007669"/>
    <property type="project" value="UniProtKB-ARBA"/>
</dbReference>
<organism evidence="15">
    <name type="scientific">Chloropicon roscoffensis</name>
    <dbReference type="NCBI Taxonomy" id="1461544"/>
    <lineage>
        <taxon>Eukaryota</taxon>
        <taxon>Viridiplantae</taxon>
        <taxon>Chlorophyta</taxon>
        <taxon>Chloropicophyceae</taxon>
        <taxon>Chloropicales</taxon>
        <taxon>Chloropicaceae</taxon>
        <taxon>Chloropicon</taxon>
    </lineage>
</organism>
<evidence type="ECO:0000256" key="1">
    <source>
        <dbReference type="ARBA" id="ARBA00005594"/>
    </source>
</evidence>
<evidence type="ECO:0000259" key="12">
    <source>
        <dbReference type="SMART" id="SM01016"/>
    </source>
</evidence>
<dbReference type="InterPro" id="IPR036695">
    <property type="entry name" value="Arg-tRNA-synth_N_sf"/>
</dbReference>
<evidence type="ECO:0000259" key="11">
    <source>
        <dbReference type="SMART" id="SM00836"/>
    </source>
</evidence>
<dbReference type="GO" id="GO:0005524">
    <property type="term" value="F:ATP binding"/>
    <property type="evidence" value="ECO:0007669"/>
    <property type="project" value="UniProtKB-KW"/>
</dbReference>
<evidence type="ECO:0000256" key="2">
    <source>
        <dbReference type="ARBA" id="ARBA00012837"/>
    </source>
</evidence>
<dbReference type="SUPFAM" id="SSF52374">
    <property type="entry name" value="Nucleotidylyl transferase"/>
    <property type="match status" value="1"/>
</dbReference>
<dbReference type="Gene3D" id="3.30.1360.70">
    <property type="entry name" value="Arginyl tRNA synthetase N-terminal domain"/>
    <property type="match status" value="1"/>
</dbReference>
<dbReference type="GO" id="GO:0009791">
    <property type="term" value="P:post-embryonic development"/>
    <property type="evidence" value="ECO:0007669"/>
    <property type="project" value="UniProtKB-ARBA"/>
</dbReference>
<evidence type="ECO:0000313" key="13">
    <source>
        <dbReference type="EMBL" id="CAD9722421.1"/>
    </source>
</evidence>
<sequence>MVVEGDLFEEMIAGVKGELSAFFESKAASNPDESDPSAVLLTKVCQVIRDVGMRMEMSRRLDQGDFAVQLAPLCARAKTNPVQGAKAIAEALQASLASLSATEAATRLVKGVAAAGPYLNVSLNRPLVYKRVVEAVASRGAEYGVTDLWKGKRVIVEHTSSNPNAPLHIGNLRNVMIGAHAARLIQSVGAEVKQHFYVNDLGAQIGLTAFGYHRVYNKIKPTMKIDHWIGSMYAIMNTLVELQKVEVDIGKLEDACEAGDAEADAMRDALVSKAEGSSDKQKGITEYIGIYRELRDRDGYEVLFRTVVAEMRHEPDIKKGGALLNLAYERQEPDAIKIFRKMVIDCLSGVQETLDTYNVRHDAFDFESELGWEGSNDQFLDIMKSASYFVPQTQSNDKGVPEGAYLNMQQFLVDQKLPQGKKGYMKPYPNLYVLRPDGSTLYTFRDIVYSFKKAHQSDLALNVICSEQDLAQQKVALAMYMMNPEMVGRQYHLQYDLVKLKTGKMSGRRGRYLLADDLYAQLKDEITKKMKAKYEQRGDNVTQEFFEEVTHEISTAAMKYALLSCSCQTQISFDIAKITDFEDASAPFILYNSTRLSSVISKFDGLVETGMSTALPDIASVDWSLVDNQLEWEMLMEYVMKFPTLLKDAACPNGGALPKPPQNPDFGTHKVCDFLNLFTRKLSSYYGPKGVRILPHKTQTELTSEQQAALHARIHLCRAFRQVIDNGLDKLFIKPLRKM</sequence>
<keyword evidence="3 10" id="KW-0436">Ligase</keyword>
<dbReference type="SMART" id="SM00836">
    <property type="entry name" value="DALR_1"/>
    <property type="match status" value="1"/>
</dbReference>
<evidence type="ECO:0000313" key="15">
    <source>
        <dbReference type="EMBL" id="CAD9722423.1"/>
    </source>
</evidence>
<dbReference type="EMBL" id="HBHM01002155">
    <property type="protein sequence ID" value="CAD9722421.1"/>
    <property type="molecule type" value="Transcribed_RNA"/>
</dbReference>
<dbReference type="InterPro" id="IPR005148">
    <property type="entry name" value="Arg-tRNA-synth_N"/>
</dbReference>
<evidence type="ECO:0000313" key="16">
    <source>
        <dbReference type="EMBL" id="CAD9722425.1"/>
    </source>
</evidence>
<dbReference type="GO" id="GO:0004814">
    <property type="term" value="F:arginine-tRNA ligase activity"/>
    <property type="evidence" value="ECO:0007669"/>
    <property type="project" value="UniProtKB-EC"/>
</dbReference>
<dbReference type="Gene3D" id="1.10.730.10">
    <property type="entry name" value="Isoleucyl-tRNA Synthetase, Domain 1"/>
    <property type="match status" value="1"/>
</dbReference>
<evidence type="ECO:0000256" key="5">
    <source>
        <dbReference type="ARBA" id="ARBA00022840"/>
    </source>
</evidence>
<evidence type="ECO:0000256" key="8">
    <source>
        <dbReference type="ARBA" id="ARBA00033033"/>
    </source>
</evidence>
<dbReference type="SMART" id="SM01016">
    <property type="entry name" value="Arg_tRNA_synt_N"/>
    <property type="match status" value="1"/>
</dbReference>
<evidence type="ECO:0000313" key="14">
    <source>
        <dbReference type="EMBL" id="CAD9722422.1"/>
    </source>
</evidence>
<dbReference type="SUPFAM" id="SSF47323">
    <property type="entry name" value="Anticodon-binding domain of a subclass of class I aminoacyl-tRNA synthetases"/>
    <property type="match status" value="1"/>
</dbReference>
<dbReference type="GO" id="GO:0005737">
    <property type="term" value="C:cytoplasm"/>
    <property type="evidence" value="ECO:0007669"/>
    <property type="project" value="InterPro"/>
</dbReference>
<evidence type="ECO:0000256" key="3">
    <source>
        <dbReference type="ARBA" id="ARBA00022598"/>
    </source>
</evidence>
<proteinExistence type="inferred from homology"/>
<reference evidence="15" key="1">
    <citation type="submission" date="2021-01" db="EMBL/GenBank/DDBJ databases">
        <authorList>
            <person name="Corre E."/>
            <person name="Pelletier E."/>
            <person name="Niang G."/>
            <person name="Scheremetjew M."/>
            <person name="Finn R."/>
            <person name="Kale V."/>
            <person name="Holt S."/>
            <person name="Cochrane G."/>
            <person name="Meng A."/>
            <person name="Brown T."/>
            <person name="Cohen L."/>
        </authorList>
    </citation>
    <scope>NUCLEOTIDE SEQUENCE</scope>
    <source>
        <strain evidence="15">RCC2335</strain>
    </source>
</reference>
<dbReference type="PANTHER" id="PTHR11956:SF5">
    <property type="entry name" value="ARGININE--TRNA LIGASE, CYTOPLASMIC"/>
    <property type="match status" value="1"/>
</dbReference>
<evidence type="ECO:0000256" key="4">
    <source>
        <dbReference type="ARBA" id="ARBA00022741"/>
    </source>
</evidence>
<evidence type="ECO:0000256" key="9">
    <source>
        <dbReference type="ARBA" id="ARBA00049339"/>
    </source>
</evidence>
<dbReference type="EC" id="6.1.1.19" evidence="2"/>
<feature type="domain" description="Arginyl tRNA synthetase N-terminal" evidence="12">
    <location>
        <begin position="38"/>
        <end position="123"/>
    </location>
</feature>
<dbReference type="PROSITE" id="PS00178">
    <property type="entry name" value="AA_TRNA_LIGASE_I"/>
    <property type="match status" value="1"/>
</dbReference>
<dbReference type="Pfam" id="PF05746">
    <property type="entry name" value="DALR_1"/>
    <property type="match status" value="1"/>
</dbReference>
<dbReference type="AlphaFoldDB" id="A0A7S2T8X7"/>
<protein>
    <recommendedName>
        <fullName evidence="2">arginine--tRNA ligase</fullName>
        <ecNumber evidence="2">6.1.1.19</ecNumber>
    </recommendedName>
    <alternativeName>
        <fullName evidence="8">Arginyl-tRNA synthetase</fullName>
    </alternativeName>
</protein>
<evidence type="ECO:0000256" key="10">
    <source>
        <dbReference type="RuleBase" id="RU363038"/>
    </source>
</evidence>